<dbReference type="AlphaFoldDB" id="C7FPE5"/>
<sequence>MNTKGACIIGALCVLGWLGPAGCSDSLETGEGAGGTLESDLGTEGSLSAEGGEDPTATTDQPDDGTLTTDPDEDRLREEGEGDTPGEESEDARAEEVERIEGFVRFAEPADGATISGTTRIVLEPVGFEELRVEVVDVTIGDTIIFHDLKLPTDFHLDTRSVEGTSLTLDVIAKTGISEASDSITVQIENPALSIDEVTPSLLYLSNGERVTLTVKTSASDAEVGADFSAMDTGFDPSMVTVTGAEGSYEVSYTLSADNLALDGRYTVPVSVSAEGETVSHTLLQLDLRNEPVIPFAIPGGVFVSEPLPLPSSTWMGSAPSVAGGNTHIVTGGSAKVAVEFYNQPFTSEISGLIVGLENHSGYYQLPLYGSTGFEEVLMVLRTFLEDETPPLVLPIRFALRDVRGRVSPYVGHMMTVQAVGGGDVQVSVSFDQDVDIDLHVIEPNTSGQADDYCAPAGGCELYYGDKSCPSGGQLDLDSNVACIIDGINNENIFWPEGQAPIGNYTVRVAFWSDCCNCGSNYTVTIQYCGFVEVYEGYFLPNTDTGGGAGAGITVAEFDNCNCGKRVIGDARYRDQTFDAGGISARMMRPIRHAKVNVYQVNGEPDAPGGDEDPADTLIGQTTTDRNGHYEVNYAAGGEGQLYVEILSETNPEDGLRDIAVADNPKFGNVYTIRSALFETPTEDANITYSEMDFELIDDLQAGAFNIFDVLITGHDRVTLMTGRDLGEVRGYWMTGFDSTDTLYCSQTAYNAGTCNELGALSVRGNNIDRDEWDDMVILRELFKLATERVSRDDSPSGQSDGTRSDVRRAWTDGLSTFFACDAMDTRYFVNTTPRDGYMLYDIRDLEVMDTPWAFRTSNGAMNGDLSDSLVSAFLWDLADSTTTEVWDGIHGARAGIYDVLFTYFNMGSWVDRGVSGVDLVEFLDGWFCRGWKKTSAIEDLLVNHRQFNYDFDGPLACSSE</sequence>
<evidence type="ECO:0000256" key="1">
    <source>
        <dbReference type="SAM" id="MobiDB-lite"/>
    </source>
</evidence>
<feature type="region of interest" description="Disordered" evidence="1">
    <location>
        <begin position="29"/>
        <end position="96"/>
    </location>
</feature>
<accession>C7FPE5</accession>
<dbReference type="EMBL" id="GQ412708">
    <property type="protein sequence ID" value="ACU26448.1"/>
    <property type="molecule type" value="Genomic_DNA"/>
</dbReference>
<name>C7FPE5_9BACT</name>
<organism evidence="2">
    <name type="scientific">uncultured bacterium HF186_25m_18N5</name>
    <dbReference type="NCBI Taxonomy" id="662887"/>
    <lineage>
        <taxon>Bacteria</taxon>
        <taxon>environmental samples</taxon>
    </lineage>
</organism>
<protein>
    <submittedName>
        <fullName evidence="2">Uncharacterized protein</fullName>
    </submittedName>
</protein>
<evidence type="ECO:0000313" key="2">
    <source>
        <dbReference type="EMBL" id="ACU26448.1"/>
    </source>
</evidence>
<reference evidence="2" key="1">
    <citation type="journal article" date="2009" name="Environ. Microbiol. Rep.">
        <title>Characterization of canthaxanthin biosynthesis genes from an uncultured marine bacterium.</title>
        <authorList>
            <person name="Maresca J.A."/>
            <person name="Braff J.C."/>
            <person name="Delong E.F."/>
        </authorList>
    </citation>
    <scope>NUCLEOTIDE SEQUENCE</scope>
</reference>
<feature type="compositionally biased region" description="Acidic residues" evidence="1">
    <location>
        <begin position="80"/>
        <end position="90"/>
    </location>
</feature>
<proteinExistence type="predicted"/>